<organism evidence="5 6">
    <name type="scientific">Desmophyllum pertusum</name>
    <dbReference type="NCBI Taxonomy" id="174260"/>
    <lineage>
        <taxon>Eukaryota</taxon>
        <taxon>Metazoa</taxon>
        <taxon>Cnidaria</taxon>
        <taxon>Anthozoa</taxon>
        <taxon>Hexacorallia</taxon>
        <taxon>Scleractinia</taxon>
        <taxon>Caryophylliina</taxon>
        <taxon>Caryophylliidae</taxon>
        <taxon>Desmophyllum</taxon>
    </lineage>
</organism>
<dbReference type="InterPro" id="IPR013906">
    <property type="entry name" value="eIF3j"/>
</dbReference>
<sequence length="194" mass="21689">AAPQAKVKKRKTLKQVLQEKEEKAKEQALKNKSVKEEESQQTEEDILAEKLRRQKLVEESDLEIAKQAFGVKDDTGSKSIDEMNPRTKDEFVELGQLLVGKLSNYESSADYVPFLEMLFRDLCTSLEADDVKRLGSAINILSSEKLKAQKAKKGKKSTKKATISGTSAKAGRKDDLDAFGTGSYDYGDEFEDFI</sequence>
<dbReference type="Proteomes" id="UP001163046">
    <property type="component" value="Unassembled WGS sequence"/>
</dbReference>
<dbReference type="InterPro" id="IPR023194">
    <property type="entry name" value="eIF3-like_dom_sf"/>
</dbReference>
<keyword evidence="1" id="KW-0963">Cytoplasm</keyword>
<proteinExistence type="predicted"/>
<dbReference type="GO" id="GO:0005852">
    <property type="term" value="C:eukaryotic translation initiation factor 3 complex"/>
    <property type="evidence" value="ECO:0007669"/>
    <property type="project" value="InterPro"/>
</dbReference>
<keyword evidence="2 5" id="KW-0396">Initiation factor</keyword>
<evidence type="ECO:0000313" key="6">
    <source>
        <dbReference type="Proteomes" id="UP001163046"/>
    </source>
</evidence>
<feature type="compositionally biased region" description="Basic residues" evidence="4">
    <location>
        <begin position="148"/>
        <end position="159"/>
    </location>
</feature>
<comment type="caution">
    <text evidence="5">The sequence shown here is derived from an EMBL/GenBank/DDBJ whole genome shotgun (WGS) entry which is preliminary data.</text>
</comment>
<feature type="compositionally biased region" description="Basic and acidic residues" evidence="4">
    <location>
        <begin position="17"/>
        <end position="38"/>
    </location>
</feature>
<dbReference type="AlphaFoldDB" id="A0A9W9Y7Z7"/>
<feature type="compositionally biased region" description="Low complexity" evidence="4">
    <location>
        <begin position="160"/>
        <end position="169"/>
    </location>
</feature>
<accession>A0A9W9Y7Z7</accession>
<evidence type="ECO:0000256" key="4">
    <source>
        <dbReference type="SAM" id="MobiDB-lite"/>
    </source>
</evidence>
<keyword evidence="6" id="KW-1185">Reference proteome</keyword>
<protein>
    <submittedName>
        <fullName evidence="5">Eukaryotic translation initiation factor 3 subunit J</fullName>
    </submittedName>
</protein>
<feature type="compositionally biased region" description="Basic residues" evidence="4">
    <location>
        <begin position="1"/>
        <end position="13"/>
    </location>
</feature>
<reference evidence="5" key="1">
    <citation type="submission" date="2023-01" db="EMBL/GenBank/DDBJ databases">
        <title>Genome assembly of the deep-sea coral Lophelia pertusa.</title>
        <authorList>
            <person name="Herrera S."/>
            <person name="Cordes E."/>
        </authorList>
    </citation>
    <scope>NUCLEOTIDE SEQUENCE</scope>
    <source>
        <strain evidence="5">USNM1676648</strain>
        <tissue evidence="5">Polyp</tissue>
    </source>
</reference>
<dbReference type="PANTHER" id="PTHR21681:SF0">
    <property type="entry name" value="EUKARYOTIC TRANSLATION INITIATION FACTOR 3 SUBUNIT J"/>
    <property type="match status" value="1"/>
</dbReference>
<evidence type="ECO:0000256" key="1">
    <source>
        <dbReference type="ARBA" id="ARBA00022490"/>
    </source>
</evidence>
<feature type="region of interest" description="Disordered" evidence="4">
    <location>
        <begin position="1"/>
        <end position="43"/>
    </location>
</feature>
<name>A0A9W9Y7Z7_9CNID</name>
<gene>
    <name evidence="5" type="primary">EIF3J</name>
    <name evidence="5" type="ORF">OS493_033409</name>
</gene>
<evidence type="ECO:0000256" key="2">
    <source>
        <dbReference type="ARBA" id="ARBA00022540"/>
    </source>
</evidence>
<dbReference type="PANTHER" id="PTHR21681">
    <property type="entry name" value="EUKARYOTIC TRANSLATION INITIATION FACTOR 3 SUBUNIT J"/>
    <property type="match status" value="1"/>
</dbReference>
<dbReference type="GO" id="GO:0003743">
    <property type="term" value="F:translation initiation factor activity"/>
    <property type="evidence" value="ECO:0007669"/>
    <property type="project" value="UniProtKB-KW"/>
</dbReference>
<dbReference type="Pfam" id="PF08597">
    <property type="entry name" value="eIF3_subunit"/>
    <property type="match status" value="1"/>
</dbReference>
<dbReference type="Gene3D" id="1.10.246.60">
    <property type="entry name" value="Eukaryotic translation initiation factor 3 like domains"/>
    <property type="match status" value="1"/>
</dbReference>
<feature type="non-terminal residue" evidence="5">
    <location>
        <position position="1"/>
    </location>
</feature>
<dbReference type="OrthoDB" id="20381at2759"/>
<dbReference type="EMBL" id="MU827821">
    <property type="protein sequence ID" value="KAJ7322015.1"/>
    <property type="molecule type" value="Genomic_DNA"/>
</dbReference>
<keyword evidence="3" id="KW-0648">Protein biosynthesis</keyword>
<feature type="region of interest" description="Disordered" evidence="4">
    <location>
        <begin position="148"/>
        <end position="175"/>
    </location>
</feature>
<evidence type="ECO:0000313" key="5">
    <source>
        <dbReference type="EMBL" id="KAJ7322015.1"/>
    </source>
</evidence>
<evidence type="ECO:0000256" key="3">
    <source>
        <dbReference type="ARBA" id="ARBA00022917"/>
    </source>
</evidence>